<name>A0A9N9LYV0_9HELO</name>
<dbReference type="AlphaFoldDB" id="A0A9N9LYV0"/>
<keyword evidence="3" id="KW-1185">Reference proteome</keyword>
<keyword evidence="1" id="KW-0732">Signal</keyword>
<dbReference type="Proteomes" id="UP000701801">
    <property type="component" value="Unassembled WGS sequence"/>
</dbReference>
<gene>
    <name evidence="2" type="ORF">HYALB_00009474</name>
</gene>
<sequence>MRIQQLVFLGFLSIGFALPVAEPKPAPAPQVVDYGEYGAYGSYANYPPPPPAPTPSTGYGTYAGYGTYKREAEAAVAE</sequence>
<evidence type="ECO:0000313" key="2">
    <source>
        <dbReference type="EMBL" id="CAG8981595.1"/>
    </source>
</evidence>
<feature type="chain" id="PRO_5040412952" evidence="1">
    <location>
        <begin position="18"/>
        <end position="78"/>
    </location>
</feature>
<dbReference type="EMBL" id="CAJVRM010000496">
    <property type="protein sequence ID" value="CAG8981595.1"/>
    <property type="molecule type" value="Genomic_DNA"/>
</dbReference>
<comment type="caution">
    <text evidence="2">The sequence shown here is derived from an EMBL/GenBank/DDBJ whole genome shotgun (WGS) entry which is preliminary data.</text>
</comment>
<reference evidence="2" key="1">
    <citation type="submission" date="2021-07" db="EMBL/GenBank/DDBJ databases">
        <authorList>
            <person name="Durling M."/>
        </authorList>
    </citation>
    <scope>NUCLEOTIDE SEQUENCE</scope>
</reference>
<evidence type="ECO:0000256" key="1">
    <source>
        <dbReference type="SAM" id="SignalP"/>
    </source>
</evidence>
<proteinExistence type="predicted"/>
<accession>A0A9N9LYV0</accession>
<protein>
    <submittedName>
        <fullName evidence="2">Uncharacterized protein</fullName>
    </submittedName>
</protein>
<organism evidence="2 3">
    <name type="scientific">Hymenoscyphus albidus</name>
    <dbReference type="NCBI Taxonomy" id="595503"/>
    <lineage>
        <taxon>Eukaryota</taxon>
        <taxon>Fungi</taxon>
        <taxon>Dikarya</taxon>
        <taxon>Ascomycota</taxon>
        <taxon>Pezizomycotina</taxon>
        <taxon>Leotiomycetes</taxon>
        <taxon>Helotiales</taxon>
        <taxon>Helotiaceae</taxon>
        <taxon>Hymenoscyphus</taxon>
    </lineage>
</organism>
<feature type="signal peptide" evidence="1">
    <location>
        <begin position="1"/>
        <end position="17"/>
    </location>
</feature>
<evidence type="ECO:0000313" key="3">
    <source>
        <dbReference type="Proteomes" id="UP000701801"/>
    </source>
</evidence>